<reference evidence="3" key="1">
    <citation type="submission" date="2016-10" db="EMBL/GenBank/DDBJ databases">
        <authorList>
            <person name="Varghese N."/>
            <person name="Submissions S."/>
        </authorList>
    </citation>
    <scope>NUCLEOTIDE SEQUENCE [LARGE SCALE GENOMIC DNA]</scope>
    <source>
        <strain evidence="3">Ah-143</strain>
    </source>
</reference>
<dbReference type="AlphaFoldDB" id="A0A1I7ASZ4"/>
<name>A0A1I7ASZ4_9ENTR</name>
<gene>
    <name evidence="2" type="ORF">SAMN05192562_10254</name>
</gene>
<organism evidence="2 3">
    <name type="scientific">Kosakonia arachidis</name>
    <dbReference type="NCBI Taxonomy" id="551989"/>
    <lineage>
        <taxon>Bacteria</taxon>
        <taxon>Pseudomonadati</taxon>
        <taxon>Pseudomonadota</taxon>
        <taxon>Gammaproteobacteria</taxon>
        <taxon>Enterobacterales</taxon>
        <taxon>Enterobacteriaceae</taxon>
        <taxon>Kosakonia</taxon>
    </lineage>
</organism>
<keyword evidence="3" id="KW-1185">Reference proteome</keyword>
<evidence type="ECO:0000313" key="3">
    <source>
        <dbReference type="Proteomes" id="UP000199187"/>
    </source>
</evidence>
<protein>
    <submittedName>
        <fullName evidence="2">Uncharacterized protein</fullName>
    </submittedName>
</protein>
<evidence type="ECO:0000256" key="1">
    <source>
        <dbReference type="SAM" id="SignalP"/>
    </source>
</evidence>
<feature type="chain" id="PRO_5011785762" evidence="1">
    <location>
        <begin position="27"/>
        <end position="141"/>
    </location>
</feature>
<keyword evidence="1" id="KW-0732">Signal</keyword>
<feature type="signal peptide" evidence="1">
    <location>
        <begin position="1"/>
        <end position="26"/>
    </location>
</feature>
<accession>A0A1I7ASZ4</accession>
<sequence length="141" mass="15267">MNTYKSLFFLIISTFFLFTFSGQSMARVFVCTQMDCDNDHWAPITVAQQQLQSPGGVYHVTVAQALAGSEAAIIRNNTGNGTASDLYLKVDLWHNGGATPPGAGTNMHLTAYVYSAANNTIHQASCHIFPAVRAGRYITSC</sequence>
<dbReference type="Proteomes" id="UP000199187">
    <property type="component" value="Unassembled WGS sequence"/>
</dbReference>
<dbReference type="OrthoDB" id="7032101at2"/>
<dbReference type="RefSeq" id="WP_139234396.1">
    <property type="nucleotide sequence ID" value="NZ_CP045300.1"/>
</dbReference>
<proteinExistence type="predicted"/>
<evidence type="ECO:0000313" key="2">
    <source>
        <dbReference type="EMBL" id="SFT78018.1"/>
    </source>
</evidence>
<dbReference type="EMBL" id="FPAU01000002">
    <property type="protein sequence ID" value="SFT78018.1"/>
    <property type="molecule type" value="Genomic_DNA"/>
</dbReference>